<organism evidence="4 5">
    <name type="scientific">Trachipleistophora hominis</name>
    <name type="common">Microsporidian parasite</name>
    <dbReference type="NCBI Taxonomy" id="72359"/>
    <lineage>
        <taxon>Eukaryota</taxon>
        <taxon>Fungi</taxon>
        <taxon>Fungi incertae sedis</taxon>
        <taxon>Microsporidia</taxon>
        <taxon>Pleistophoridae</taxon>
        <taxon>Trachipleistophora</taxon>
    </lineage>
</organism>
<dbReference type="GO" id="GO:0003677">
    <property type="term" value="F:DNA binding"/>
    <property type="evidence" value="ECO:0007669"/>
    <property type="project" value="UniProtKB-KW"/>
</dbReference>
<accession>L7JYY1</accession>
<keyword evidence="5" id="KW-1185">Reference proteome</keyword>
<keyword evidence="4" id="KW-0132">Cell division</keyword>
<dbReference type="Pfam" id="PF12895">
    <property type="entry name" value="ANAPC3"/>
    <property type="match status" value="2"/>
</dbReference>
<keyword evidence="4" id="KW-0238">DNA-binding</keyword>
<dbReference type="GO" id="GO:0051301">
    <property type="term" value="P:cell division"/>
    <property type="evidence" value="ECO:0007669"/>
    <property type="project" value="UniProtKB-KW"/>
</dbReference>
<keyword evidence="4" id="KW-0131">Cell cycle</keyword>
<dbReference type="PANTHER" id="PTHR12558:SF13">
    <property type="entry name" value="CELL DIVISION CYCLE PROTEIN 27 HOMOLOG"/>
    <property type="match status" value="1"/>
</dbReference>
<evidence type="ECO:0000313" key="5">
    <source>
        <dbReference type="Proteomes" id="UP000011185"/>
    </source>
</evidence>
<evidence type="ECO:0000256" key="2">
    <source>
        <dbReference type="ARBA" id="ARBA00038210"/>
    </source>
</evidence>
<dbReference type="SMART" id="SM00028">
    <property type="entry name" value="TPR"/>
    <property type="match status" value="4"/>
</dbReference>
<dbReference type="VEuPathDB" id="MicrosporidiaDB:THOM_1071"/>
<dbReference type="GO" id="GO:0005680">
    <property type="term" value="C:anaphase-promoting complex"/>
    <property type="evidence" value="ECO:0007669"/>
    <property type="project" value="UniProtKB-ARBA"/>
</dbReference>
<dbReference type="Gene3D" id="1.25.40.10">
    <property type="entry name" value="Tetratricopeptide repeat domain"/>
    <property type="match status" value="2"/>
</dbReference>
<protein>
    <submittedName>
        <fullName evidence="4">DNA-binding cell division cycle control protein</fullName>
    </submittedName>
</protein>
<keyword evidence="1 3" id="KW-0802">TPR repeat</keyword>
<reference evidence="4 5" key="1">
    <citation type="journal article" date="2012" name="PLoS Pathog.">
        <title>The genome of the obligate intracellular parasite Trachipleistophora hominis: new insights into microsporidian genome dynamics and reductive evolution.</title>
        <authorList>
            <person name="Heinz E."/>
            <person name="Williams T.A."/>
            <person name="Nakjang S."/>
            <person name="Noel C.J."/>
            <person name="Swan D.C."/>
            <person name="Goldberg A.V."/>
            <person name="Harris S.R."/>
            <person name="Weinmaier T."/>
            <person name="Markert S."/>
            <person name="Becher D."/>
            <person name="Bernhardt J."/>
            <person name="Dagan T."/>
            <person name="Hacker C."/>
            <person name="Lucocq J.M."/>
            <person name="Schweder T."/>
            <person name="Rattei T."/>
            <person name="Hall N."/>
            <person name="Hirt R.P."/>
            <person name="Embley T.M."/>
        </authorList>
    </citation>
    <scope>NUCLEOTIDE SEQUENCE [LARGE SCALE GENOMIC DNA]</scope>
</reference>
<dbReference type="OMA" id="AVHIFEC"/>
<gene>
    <name evidence="4" type="ORF">THOM_1071</name>
</gene>
<dbReference type="InterPro" id="IPR019734">
    <property type="entry name" value="TPR_rpt"/>
</dbReference>
<dbReference type="PANTHER" id="PTHR12558">
    <property type="entry name" value="CELL DIVISION CYCLE 16,23,27"/>
    <property type="match status" value="1"/>
</dbReference>
<evidence type="ECO:0000313" key="4">
    <source>
        <dbReference type="EMBL" id="ELQ75967.1"/>
    </source>
</evidence>
<dbReference type="GO" id="GO:0016567">
    <property type="term" value="P:protein ubiquitination"/>
    <property type="evidence" value="ECO:0007669"/>
    <property type="project" value="TreeGrafter"/>
</dbReference>
<name>L7JYY1_TRAHO</name>
<dbReference type="GO" id="GO:0005737">
    <property type="term" value="C:cytoplasm"/>
    <property type="evidence" value="ECO:0007669"/>
    <property type="project" value="TreeGrafter"/>
</dbReference>
<dbReference type="SUPFAM" id="SSF48452">
    <property type="entry name" value="TPR-like"/>
    <property type="match status" value="2"/>
</dbReference>
<dbReference type="HOGENOM" id="CLU_034743_0_0_1"/>
<sequence>MYVQQIKTALKYKNYTQAIFVLTHAAHKEETLKLILGIVLYENREYYRALSILSSFNTITGMFYAALCHREMKNYADAIDALLHVINGDAPKDTLDACWADYVLDGNSEHVCALLGELYTLNEQGDDALVYYRRSVGLYAPFMALFYERALDEHVCARLPGFFAQFAADLLEFERCSNMKIVHRYAALMPGIGTYFVSNAARVLFEHGDVRRSVRCFESVHKNDGTYTADYDSYSAALWLDKNVSALACVCRTLLDKCKHVHVTWCALANYFSLRNDHNRSVLCLKKSLNVRKTAYAYLLLGHESIIRNEYEQAQLFFFRALKMHRNNYNALFGIALVFSKTDQIENADVFFRKAVEVNGHNKVIRYLYVKYLVDNKKYEKAVDVVKAMYGVEGCELGALVGQLTQLGCKDEYDELVMLEMVDVLVYYEMVGDAQRCLDGVNVRGAGYRCKKDLVDKMIAAKENKAYVNK</sequence>
<evidence type="ECO:0000256" key="1">
    <source>
        <dbReference type="ARBA" id="ARBA00022803"/>
    </source>
</evidence>
<dbReference type="Proteomes" id="UP000011185">
    <property type="component" value="Unassembled WGS sequence"/>
</dbReference>
<comment type="similarity">
    <text evidence="2">Belongs to the APC3/CDC27 family.</text>
</comment>
<dbReference type="GO" id="GO:0007091">
    <property type="term" value="P:metaphase/anaphase transition of mitotic cell cycle"/>
    <property type="evidence" value="ECO:0007669"/>
    <property type="project" value="TreeGrafter"/>
</dbReference>
<feature type="repeat" description="TPR" evidence="3">
    <location>
        <begin position="295"/>
        <end position="328"/>
    </location>
</feature>
<dbReference type="EMBL" id="JH993895">
    <property type="protein sequence ID" value="ELQ75967.1"/>
    <property type="molecule type" value="Genomic_DNA"/>
</dbReference>
<dbReference type="STRING" id="72359.L7JYY1"/>
<dbReference type="GO" id="GO:0031145">
    <property type="term" value="P:anaphase-promoting complex-dependent catabolic process"/>
    <property type="evidence" value="ECO:0007669"/>
    <property type="project" value="TreeGrafter"/>
</dbReference>
<dbReference type="InParanoid" id="L7JYY1"/>
<evidence type="ECO:0000256" key="3">
    <source>
        <dbReference type="PROSITE-ProRule" id="PRU00339"/>
    </source>
</evidence>
<dbReference type="InterPro" id="IPR011990">
    <property type="entry name" value="TPR-like_helical_dom_sf"/>
</dbReference>
<dbReference type="OrthoDB" id="10248520at2759"/>
<dbReference type="PROSITE" id="PS50005">
    <property type="entry name" value="TPR"/>
    <property type="match status" value="1"/>
</dbReference>
<proteinExistence type="inferred from homology"/>
<dbReference type="AlphaFoldDB" id="L7JYY1"/>